<comment type="caution">
    <text evidence="3">The sequence shown here is derived from an EMBL/GenBank/DDBJ whole genome shotgun (WGS) entry which is preliminary data.</text>
</comment>
<dbReference type="Gene3D" id="3.40.50.300">
    <property type="entry name" value="P-loop containing nucleotide triphosphate hydrolases"/>
    <property type="match status" value="2"/>
</dbReference>
<reference evidence="3 4" key="1">
    <citation type="submission" date="2018-05" db="EMBL/GenBank/DDBJ databases">
        <title>Genomic Encyclopedia of Type Strains, Phase IV (KMG-IV): sequencing the most valuable type-strain genomes for metagenomic binning, comparative biology and taxonomic classification.</title>
        <authorList>
            <person name="Goeker M."/>
        </authorList>
    </citation>
    <scope>NUCLEOTIDE SEQUENCE [LARGE SCALE GENOMIC DNA]</scope>
    <source>
        <strain evidence="3 4">DSM 6462</strain>
    </source>
</reference>
<evidence type="ECO:0000313" key="4">
    <source>
        <dbReference type="Proteomes" id="UP000248021"/>
    </source>
</evidence>
<dbReference type="Proteomes" id="UP000248021">
    <property type="component" value="Unassembled WGS sequence"/>
</dbReference>
<proteinExistence type="predicted"/>
<feature type="coiled-coil region" evidence="1">
    <location>
        <begin position="499"/>
        <end position="526"/>
    </location>
</feature>
<dbReference type="PANTHER" id="PTHR41259:SF1">
    <property type="entry name" value="DOUBLE-STRAND BREAK REPAIR RAD50 ATPASE, PUTATIVE-RELATED"/>
    <property type="match status" value="1"/>
</dbReference>
<organism evidence="3 4">
    <name type="scientific">Chelatococcus asaccharovorans</name>
    <dbReference type="NCBI Taxonomy" id="28210"/>
    <lineage>
        <taxon>Bacteria</taxon>
        <taxon>Pseudomonadati</taxon>
        <taxon>Pseudomonadota</taxon>
        <taxon>Alphaproteobacteria</taxon>
        <taxon>Hyphomicrobiales</taxon>
        <taxon>Chelatococcaceae</taxon>
        <taxon>Chelatococcus</taxon>
    </lineage>
</organism>
<dbReference type="EMBL" id="QJJK01000015">
    <property type="protein sequence ID" value="PXW52847.1"/>
    <property type="molecule type" value="Genomic_DNA"/>
</dbReference>
<protein>
    <submittedName>
        <fullName evidence="3">Uncharacterized protein YhaN</fullName>
    </submittedName>
</protein>
<feature type="domain" description="YhaN AAA" evidence="2">
    <location>
        <begin position="1"/>
        <end position="207"/>
    </location>
</feature>
<keyword evidence="1" id="KW-0175">Coiled coil</keyword>
<dbReference type="InterPro" id="IPR038734">
    <property type="entry name" value="YhaN_AAA"/>
</dbReference>
<evidence type="ECO:0000256" key="1">
    <source>
        <dbReference type="SAM" id="Coils"/>
    </source>
</evidence>
<evidence type="ECO:0000259" key="2">
    <source>
        <dbReference type="Pfam" id="PF13514"/>
    </source>
</evidence>
<accession>A0A2V3TW67</accession>
<sequence length="1160" mass="124476">MKLLSLGLERYGRFTDRRLEFDPAAQVVVVQGANEAGKTTALAAVTDALFGIEERSRFNFLHEYKAMRLSATVEGADGRRLSFARLKRRDKTLVDPETDAVLAGDCLAPFLGAYDRRAFLEIFGLDQARLREGGRKLLAGGGDLAETLLAAAPGLSQVTTLRDRLRDSAVQIFNPDRRSASQGLYRALDRRAQAQRRVREEEVRVDEVKKVREEAEHCAGLRKQAVAAEIEAALALQRAEALARGARELRIIDAELAARAGMGDLPIVPPGFVRRVKSLLANFEEARAAAERAAGEQRAAQAALDAVALDDAFLGLSEAVTACDEERAAVARELASLPKRSAEVLEARAALKALALGLGLTDDAALLALKPAPPLLARADKLVDGLRAWSALAGALGRDKAKLADLSRKVEAARSQLGHVADPAPVRRRLAALDGAEERERAVQSLDHRLKVGQAELRDRLSRLGIGVPDLEALAGAPFPDLAAAEACLRGTGHAAEHVARHRQAAADLREQLARAEARLALLLAGRPAPTEAAIAAARQARDDLWGHLRPLASGERGAGAADAETALAFERAVVAADQLADDRLTEAKRLADLARAELDIAELRAGRDAADGRLQDAIREEGLRLGEWAALWAPVALAPAADDRAPALLREVAAIRQAHAALRRDAADSEILREQARADRAEIGALRRDLGLPPIDDAYPGAASRGMAEVRHAVAELEQRFLGARDYERDLQRLGENGVDITRRSEDLAREKEALAREAAAIFPSLAIRSEASAEEARAALDLWRQALTIAETLGTAEHRVAGIERDRDAFVDHAMALAAQAGAAAVEDDAFSVARSLRARLDVARQARTKADAAREALEARRRTAATADIALERARQALDEQVALADLADPAMLAGVIEGLEAAEASTLRLGEARARLADIRGTGSEEEMRVAIADQDDDSLARGIAEASAAHQEARHARDLAIERDTQARTAVEMLERRAGAAGMAQEEQDAVAEIAEAIERFTHDHVAARLLTAAIERYRQQHQSPIVERASQAFATLTGGRWSGIAVDYDEDPPRLGALRDGRLLGVDALSEGTADQLFLALRIAAIIDHAGRATPLPFLADDLFVTFDEGRTEAGFRLLGELGKTTQVIVFTHHAHVVAAASRALGPAAAVIEL</sequence>
<evidence type="ECO:0000313" key="3">
    <source>
        <dbReference type="EMBL" id="PXW52847.1"/>
    </source>
</evidence>
<keyword evidence="4" id="KW-1185">Reference proteome</keyword>
<dbReference type="RefSeq" id="WP_110377834.1">
    <property type="nucleotide sequence ID" value="NZ_JAHBRY010000001.1"/>
</dbReference>
<dbReference type="AlphaFoldDB" id="A0A2V3TW67"/>
<dbReference type="OrthoDB" id="9764467at2"/>
<dbReference type="Pfam" id="PF13514">
    <property type="entry name" value="AAA_27"/>
    <property type="match status" value="1"/>
</dbReference>
<dbReference type="InterPro" id="IPR027417">
    <property type="entry name" value="P-loop_NTPase"/>
</dbReference>
<name>A0A2V3TW67_9HYPH</name>
<gene>
    <name evidence="3" type="ORF">C7450_11546</name>
</gene>
<dbReference type="SUPFAM" id="SSF52540">
    <property type="entry name" value="P-loop containing nucleoside triphosphate hydrolases"/>
    <property type="match status" value="1"/>
</dbReference>
<dbReference type="PANTHER" id="PTHR41259">
    <property type="entry name" value="DOUBLE-STRAND BREAK REPAIR RAD50 ATPASE, PUTATIVE-RELATED"/>
    <property type="match status" value="1"/>
</dbReference>